<keyword evidence="3" id="KW-0238">DNA-binding</keyword>
<dbReference type="SMART" id="SM00422">
    <property type="entry name" value="HTH_MERR"/>
    <property type="match status" value="1"/>
</dbReference>
<evidence type="ECO:0000313" key="8">
    <source>
        <dbReference type="Proteomes" id="UP000323946"/>
    </source>
</evidence>
<keyword evidence="8" id="KW-1185">Reference proteome</keyword>
<dbReference type="CDD" id="cd00592">
    <property type="entry name" value="HTH_MerR-like"/>
    <property type="match status" value="1"/>
</dbReference>
<dbReference type="EMBL" id="VWPH01000014">
    <property type="protein sequence ID" value="KAA5828734.1"/>
    <property type="molecule type" value="Genomic_DNA"/>
</dbReference>
<dbReference type="InterPro" id="IPR009061">
    <property type="entry name" value="DNA-bd_dom_put_sf"/>
</dbReference>
<dbReference type="InterPro" id="IPR000551">
    <property type="entry name" value="MerR-type_HTH_dom"/>
</dbReference>
<evidence type="ECO:0000256" key="2">
    <source>
        <dbReference type="ARBA" id="ARBA00023015"/>
    </source>
</evidence>
<keyword evidence="2" id="KW-0805">Transcription regulation</keyword>
<dbReference type="InterPro" id="IPR047057">
    <property type="entry name" value="MerR_fam"/>
</dbReference>
<accession>A0A5M7BNA1</accession>
<keyword evidence="4" id="KW-0804">Transcription</keyword>
<feature type="region of interest" description="Disordered" evidence="5">
    <location>
        <begin position="139"/>
        <end position="160"/>
    </location>
</feature>
<gene>
    <name evidence="7" type="ORF">F1721_27255</name>
</gene>
<feature type="domain" description="HTH merR-type" evidence="6">
    <location>
        <begin position="14"/>
        <end position="81"/>
    </location>
</feature>
<dbReference type="SUPFAM" id="SSF46955">
    <property type="entry name" value="Putative DNA-binding domain"/>
    <property type="match status" value="1"/>
</dbReference>
<dbReference type="PROSITE" id="PS50937">
    <property type="entry name" value="HTH_MERR_2"/>
    <property type="match status" value="1"/>
</dbReference>
<dbReference type="Pfam" id="PF13411">
    <property type="entry name" value="MerR_1"/>
    <property type="match status" value="1"/>
</dbReference>
<name>A0A5M7BNA1_SACHI</name>
<dbReference type="OrthoDB" id="9802039at2"/>
<proteinExistence type="predicted"/>
<evidence type="ECO:0000259" key="6">
    <source>
        <dbReference type="PROSITE" id="PS50937"/>
    </source>
</evidence>
<organism evidence="7 8">
    <name type="scientific">Saccharopolyspora hirsuta</name>
    <dbReference type="NCBI Taxonomy" id="1837"/>
    <lineage>
        <taxon>Bacteria</taxon>
        <taxon>Bacillati</taxon>
        <taxon>Actinomycetota</taxon>
        <taxon>Actinomycetes</taxon>
        <taxon>Pseudonocardiales</taxon>
        <taxon>Pseudonocardiaceae</taxon>
        <taxon>Saccharopolyspora</taxon>
    </lineage>
</organism>
<dbReference type="AlphaFoldDB" id="A0A5M7BNA1"/>
<protein>
    <submittedName>
        <fullName evidence="7">MerR family transcriptional regulator</fullName>
    </submittedName>
</protein>
<evidence type="ECO:0000256" key="4">
    <source>
        <dbReference type="ARBA" id="ARBA00023163"/>
    </source>
</evidence>
<sequence>MPSSLRLHVDVKSTLGIGELAAHFGLATHVLRHWESMGLLAPARASGRRRYGADDLYRVAIILRAKQAGLGLDAIREVLATADPGARQRIMRTHRDELRRRIDDLQASLELIECALDCDHADIATCPHFQRVLDESVTSGAGVRGPGRGAPVRSCGGAVD</sequence>
<evidence type="ECO:0000313" key="7">
    <source>
        <dbReference type="EMBL" id="KAA5828734.1"/>
    </source>
</evidence>
<dbReference type="PANTHER" id="PTHR30204:SF69">
    <property type="entry name" value="MERR-FAMILY TRANSCRIPTIONAL REGULATOR"/>
    <property type="match status" value="1"/>
</dbReference>
<keyword evidence="1" id="KW-0678">Repressor</keyword>
<dbReference type="GO" id="GO:0003677">
    <property type="term" value="F:DNA binding"/>
    <property type="evidence" value="ECO:0007669"/>
    <property type="project" value="UniProtKB-KW"/>
</dbReference>
<evidence type="ECO:0000256" key="3">
    <source>
        <dbReference type="ARBA" id="ARBA00023125"/>
    </source>
</evidence>
<evidence type="ECO:0000256" key="5">
    <source>
        <dbReference type="SAM" id="MobiDB-lite"/>
    </source>
</evidence>
<evidence type="ECO:0000256" key="1">
    <source>
        <dbReference type="ARBA" id="ARBA00022491"/>
    </source>
</evidence>
<dbReference type="GO" id="GO:0003700">
    <property type="term" value="F:DNA-binding transcription factor activity"/>
    <property type="evidence" value="ECO:0007669"/>
    <property type="project" value="InterPro"/>
</dbReference>
<comment type="caution">
    <text evidence="7">The sequence shown here is derived from an EMBL/GenBank/DDBJ whole genome shotgun (WGS) entry which is preliminary data.</text>
</comment>
<dbReference type="Gene3D" id="1.10.1660.10">
    <property type="match status" value="1"/>
</dbReference>
<reference evidence="7 8" key="1">
    <citation type="submission" date="2019-09" db="EMBL/GenBank/DDBJ databases">
        <title>Draft genome sequence of the thermophilic Saccharopolyspora hirsuta VKM Ac-666T.</title>
        <authorList>
            <person name="Lobastova T.G."/>
            <person name="Fokina V."/>
            <person name="Bragin E.Y."/>
            <person name="Shtratnikova V.Y."/>
            <person name="Starodumova I.P."/>
            <person name="Tarlachkov S.V."/>
            <person name="Donova M.V."/>
        </authorList>
    </citation>
    <scope>NUCLEOTIDE SEQUENCE [LARGE SCALE GENOMIC DNA]</scope>
    <source>
        <strain evidence="7 8">VKM Ac-666</strain>
    </source>
</reference>
<dbReference type="Proteomes" id="UP000323946">
    <property type="component" value="Unassembled WGS sequence"/>
</dbReference>
<dbReference type="PANTHER" id="PTHR30204">
    <property type="entry name" value="REDOX-CYCLING DRUG-SENSING TRANSCRIPTIONAL ACTIVATOR SOXR"/>
    <property type="match status" value="1"/>
</dbReference>